<evidence type="ECO:0000256" key="1">
    <source>
        <dbReference type="SAM" id="Coils"/>
    </source>
</evidence>
<dbReference type="EMBL" id="CAXAMN010023583">
    <property type="protein sequence ID" value="CAK9078679.1"/>
    <property type="molecule type" value="Genomic_DNA"/>
</dbReference>
<protein>
    <submittedName>
        <fullName evidence="2">Uncharacterized protein</fullName>
    </submittedName>
</protein>
<organism evidence="2 3">
    <name type="scientific">Durusdinium trenchii</name>
    <dbReference type="NCBI Taxonomy" id="1381693"/>
    <lineage>
        <taxon>Eukaryota</taxon>
        <taxon>Sar</taxon>
        <taxon>Alveolata</taxon>
        <taxon>Dinophyceae</taxon>
        <taxon>Suessiales</taxon>
        <taxon>Symbiodiniaceae</taxon>
        <taxon>Durusdinium</taxon>
    </lineage>
</organism>
<gene>
    <name evidence="2" type="ORF">CCMP2556_LOCUS38792</name>
</gene>
<accession>A0ABP0PUS5</accession>
<sequence>MASVLVNTRETSEDQLDWLQKHRAREVDQLRKENGQLCGELQRLRAQLAQLKNLEEKAQRHERQELQLQKGVEEMQVELDQSEQRCEQQQQQISGLQEQLTTAKANEAELESLRERVRRSDEDLRVLNAKVMDLTAEREEAKRQLIRSDKVCTELLQEMKDRQVALELLKQENKELQLAERSRLENHQHEIQVLKNEIHQLITECQSLRHQVSDSNKAQELFEERLKSKDQQIQTQDVELQRSRREAEEIKNEWEARWTKAQEEVAVLQKELHEKVRMEHELKEKASILEAQVQHHLQEEHRLRQDVLRLQTLADERGLTVEKVQKREDSSTEKASELQKRLQELQASLLAERSKLRETEGELHRARESLSFARKELDDVKLQGEVARREALRRSDEKVAEELSHTQQLASARARRAEEQVADRDAEIMRLDRELVQCRGHLAQRDKEATQLAMELRAAGLREGVLEQALEQAAKHKVKAEASWHQARRQLQELSAGAQLRPESFAARRHLGAFTDSPGRLRLGRQVDLDGRPLRRAVPPPRHL</sequence>
<evidence type="ECO:0000313" key="2">
    <source>
        <dbReference type="EMBL" id="CAK9078679.1"/>
    </source>
</evidence>
<reference evidence="2 3" key="1">
    <citation type="submission" date="2024-02" db="EMBL/GenBank/DDBJ databases">
        <authorList>
            <person name="Chen Y."/>
            <person name="Shah S."/>
            <person name="Dougan E. K."/>
            <person name="Thang M."/>
            <person name="Chan C."/>
        </authorList>
    </citation>
    <scope>NUCLEOTIDE SEQUENCE [LARGE SCALE GENOMIC DNA]</scope>
</reference>
<keyword evidence="1" id="KW-0175">Coiled coil</keyword>
<feature type="coiled-coil region" evidence="1">
    <location>
        <begin position="27"/>
        <end position="434"/>
    </location>
</feature>
<dbReference type="Proteomes" id="UP001642484">
    <property type="component" value="Unassembled WGS sequence"/>
</dbReference>
<comment type="caution">
    <text evidence="2">The sequence shown here is derived from an EMBL/GenBank/DDBJ whole genome shotgun (WGS) entry which is preliminary data.</text>
</comment>
<name>A0ABP0PUS5_9DINO</name>
<evidence type="ECO:0000313" key="3">
    <source>
        <dbReference type="Proteomes" id="UP001642484"/>
    </source>
</evidence>
<keyword evidence="3" id="KW-1185">Reference proteome</keyword>
<proteinExistence type="predicted"/>